<dbReference type="Gene3D" id="1.10.443.10">
    <property type="entry name" value="Intergrase catalytic core"/>
    <property type="match status" value="1"/>
</dbReference>
<organism evidence="2 3">
    <name type="scientific">Microbotryum silenes-dioicae</name>
    <dbReference type="NCBI Taxonomy" id="796604"/>
    <lineage>
        <taxon>Eukaryota</taxon>
        <taxon>Fungi</taxon>
        <taxon>Dikarya</taxon>
        <taxon>Basidiomycota</taxon>
        <taxon>Pucciniomycotina</taxon>
        <taxon>Microbotryomycetes</taxon>
        <taxon>Microbotryales</taxon>
        <taxon>Microbotryaceae</taxon>
        <taxon>Microbotryum</taxon>
    </lineage>
</organism>
<proteinExistence type="predicted"/>
<protein>
    <submittedName>
        <fullName evidence="2">BQ5605_C006g04101 protein</fullName>
    </submittedName>
</protein>
<keyword evidence="3" id="KW-1185">Reference proteome</keyword>
<dbReference type="PANTHER" id="PTHR34605:SF3">
    <property type="entry name" value="P CELL-TYPE AGGLUTINATION PROTEIN MAP4-LIKE-RELATED"/>
    <property type="match status" value="1"/>
</dbReference>
<sequence>MSLLMWAAHNVYGIEHPLAYMDNAFGIDLAGSMRWQRCGPDKAPHGRRITITGINSDLDSFSVSLPHKAIEDLVKEIDAFLLESSRHPTLRKWRQMTGWLSWSLNVAPQACPYLTPLYEKLASKKFSDAGVPINTLVATALTAMATLLVESPSLRGTGAGLGFWFEWKATVHHYYCRPQQTYKCIQFAKNLTVVLALGIVTHPSSPFKPLSRVLVCTDSAPAVYAVDSGAAKDSDFMPLRTLTLRSYVMAQHRKFDLKVIHVHGKDNTLTDDLSRQHEDRRLVSFAPRPLLEPATRAQPMLPLDDLCQLRNEAAILALEPKTQSDYTRAVRQWIAFISYYRAQGHDIMYHPTEDMLSAFIQHRFRTVSSVYQTLSGLAFHFLPVMGNTWTTVRSSQLVRNTIIGGIKLKRRARKQAKPLGFRSVALVLRTAGALRDLDYDSLLFLAMVSLGFASCARSAELTVPSTIRFWDPAKLPQRSTVKMDSNGFSVHLPYHKADRRWQGSFLYFTPCTTDPAFLRILHRYLQARDSRNKSCDLLFLTRGGLPPTRTWFIGRLRRTFGSAYSGHSLRAGGATHYALQGLLADIIKRLGCWRSSAWEQYVRVSLQLQQALLNSA</sequence>
<dbReference type="InterPro" id="IPR013762">
    <property type="entry name" value="Integrase-like_cat_sf"/>
</dbReference>
<dbReference type="GO" id="GO:0003677">
    <property type="term" value="F:DNA binding"/>
    <property type="evidence" value="ECO:0007669"/>
    <property type="project" value="InterPro"/>
</dbReference>
<evidence type="ECO:0000313" key="2">
    <source>
        <dbReference type="EMBL" id="SGY56011.1"/>
    </source>
</evidence>
<evidence type="ECO:0000313" key="3">
    <source>
        <dbReference type="Proteomes" id="UP000249464"/>
    </source>
</evidence>
<keyword evidence="1" id="KW-0233">DNA recombination</keyword>
<gene>
    <name evidence="2" type="primary">BQ5605_C006g04101</name>
    <name evidence="2" type="ORF">BQ5605_C006G04101</name>
</gene>
<dbReference type="Proteomes" id="UP000249464">
    <property type="component" value="Unassembled WGS sequence"/>
</dbReference>
<dbReference type="PANTHER" id="PTHR34605">
    <property type="entry name" value="PHAGE_INTEGRASE DOMAIN-CONTAINING PROTEIN"/>
    <property type="match status" value="1"/>
</dbReference>
<dbReference type="STRING" id="796604.A0A2X0P8D5"/>
<dbReference type="EMBL" id="FQNC01000044">
    <property type="protein sequence ID" value="SGY56011.1"/>
    <property type="molecule type" value="Genomic_DNA"/>
</dbReference>
<dbReference type="GO" id="GO:0006310">
    <property type="term" value="P:DNA recombination"/>
    <property type="evidence" value="ECO:0007669"/>
    <property type="project" value="UniProtKB-KW"/>
</dbReference>
<dbReference type="GO" id="GO:0015074">
    <property type="term" value="P:DNA integration"/>
    <property type="evidence" value="ECO:0007669"/>
    <property type="project" value="InterPro"/>
</dbReference>
<dbReference type="InterPro" id="IPR052925">
    <property type="entry name" value="Phage_Integrase-like_Recomb"/>
</dbReference>
<dbReference type="AlphaFoldDB" id="A0A2X0P8D5"/>
<name>A0A2X0P8D5_9BASI</name>
<evidence type="ECO:0000256" key="1">
    <source>
        <dbReference type="ARBA" id="ARBA00023172"/>
    </source>
</evidence>
<dbReference type="SUPFAM" id="SSF56349">
    <property type="entry name" value="DNA breaking-rejoining enzymes"/>
    <property type="match status" value="1"/>
</dbReference>
<accession>A0A2X0P8D5</accession>
<reference evidence="2 3" key="1">
    <citation type="submission" date="2016-11" db="EMBL/GenBank/DDBJ databases">
        <authorList>
            <person name="Jaros S."/>
            <person name="Januszkiewicz K."/>
            <person name="Wedrychowicz H."/>
        </authorList>
    </citation>
    <scope>NUCLEOTIDE SEQUENCE [LARGE SCALE GENOMIC DNA]</scope>
</reference>
<dbReference type="InterPro" id="IPR011010">
    <property type="entry name" value="DNA_brk_join_enz"/>
</dbReference>